<dbReference type="InterPro" id="IPR037143">
    <property type="entry name" value="4-PPantetheinyl_Trfase_dom_sf"/>
</dbReference>
<name>A0A191VAD6_9ACTN</name>
<dbReference type="GeneID" id="91309629"/>
<geneLocation type="plasmid" evidence="4">
    <name>pspa1</name>
</geneLocation>
<dbReference type="GO" id="GO:0005829">
    <property type="term" value="C:cytosol"/>
    <property type="evidence" value="ECO:0007669"/>
    <property type="project" value="TreeGrafter"/>
</dbReference>
<proteinExistence type="inferred from homology"/>
<accession>A0A191VAD6</accession>
<dbReference type="RefSeq" id="WP_064732165.1">
    <property type="nucleotide sequence ID" value="NZ_BMRX01000017.1"/>
</dbReference>
<dbReference type="InterPro" id="IPR008278">
    <property type="entry name" value="4-PPantetheinyl_Trfase_dom"/>
</dbReference>
<evidence type="ECO:0000256" key="1">
    <source>
        <dbReference type="ARBA" id="ARBA00010990"/>
    </source>
</evidence>
<dbReference type="SUPFAM" id="SSF56214">
    <property type="entry name" value="4'-phosphopantetheinyl transferase"/>
    <property type="match status" value="2"/>
</dbReference>
<keyword evidence="2" id="KW-0808">Transferase</keyword>
<dbReference type="AlphaFoldDB" id="A0A191VAD6"/>
<dbReference type="PANTHER" id="PTHR12215:SF10">
    <property type="entry name" value="L-AMINOADIPATE-SEMIALDEHYDE DEHYDROGENASE-PHOSPHOPANTETHEINYL TRANSFERASE"/>
    <property type="match status" value="1"/>
</dbReference>
<dbReference type="GO" id="GO:0008897">
    <property type="term" value="F:holo-[acyl-carrier-protein] synthase activity"/>
    <property type="evidence" value="ECO:0007669"/>
    <property type="project" value="InterPro"/>
</dbReference>
<dbReference type="Pfam" id="PF01648">
    <property type="entry name" value="ACPS"/>
    <property type="match status" value="1"/>
</dbReference>
<dbReference type="PANTHER" id="PTHR12215">
    <property type="entry name" value="PHOSPHOPANTETHEINE TRANSFERASE"/>
    <property type="match status" value="1"/>
</dbReference>
<comment type="similarity">
    <text evidence="1">Belongs to the P-Pant transferase superfamily. Gsp/Sfp/HetI/AcpT family.</text>
</comment>
<evidence type="ECO:0000313" key="4">
    <source>
        <dbReference type="Proteomes" id="UP000078468"/>
    </source>
</evidence>
<sequence>MTAAEDLDMEGPTDAVHVWYMDLDELASRPHRHLESALGPDERARRAGYPEARSRARFTAAHGVLRLLLGRFLDMPAAQVRMRCGPMGKPALLPGAPPVHFNLSHAGGHAVAAVSVGREVGVDLDRPREGFPLESFARRYFPPSESDLVLRAPREERMRVFLTLWTRKEALVKAAGSGIALGVGQPVGGTEDSVVVTAAQHRLRGTWRIRALSPPFGVGAVALAHSRPFRVIAHGWAANEGA</sequence>
<dbReference type="GO" id="GO:0019878">
    <property type="term" value="P:lysine biosynthetic process via aminoadipic acid"/>
    <property type="evidence" value="ECO:0007669"/>
    <property type="project" value="TreeGrafter"/>
</dbReference>
<dbReference type="GO" id="GO:0000287">
    <property type="term" value="F:magnesium ion binding"/>
    <property type="evidence" value="ECO:0007669"/>
    <property type="project" value="InterPro"/>
</dbReference>
<dbReference type="InterPro" id="IPR050559">
    <property type="entry name" value="P-Pant_transferase_sf"/>
</dbReference>
<protein>
    <submittedName>
        <fullName evidence="3">Uncharacterized protein</fullName>
    </submittedName>
</protein>
<dbReference type="EMBL" id="CP015867">
    <property type="protein sequence ID" value="ANJ11838.1"/>
    <property type="molecule type" value="Genomic_DNA"/>
</dbReference>
<gene>
    <name evidence="3" type="ORF">Spa2297_32455</name>
</gene>
<reference evidence="3 4" key="1">
    <citation type="submission" date="2016-05" db="EMBL/GenBank/DDBJ databases">
        <title>Non-Contiguous Finished Genome Sequence of Streptomyces parvulus 2297 Integrated Site-Specifically with Actinophage R4.</title>
        <authorList>
            <person name="Nishizawa T."/>
            <person name="Miura T."/>
            <person name="Harada C."/>
            <person name="Guo Y."/>
            <person name="Narisawa K."/>
            <person name="Ohta H."/>
            <person name="Takahashi H."/>
            <person name="Shirai M."/>
        </authorList>
    </citation>
    <scope>NUCLEOTIDE SEQUENCE [LARGE SCALE GENOMIC DNA]</scope>
    <source>
        <strain evidence="3 4">2297</strain>
        <plasmid evidence="4">pspa1</plasmid>
    </source>
</reference>
<evidence type="ECO:0000256" key="2">
    <source>
        <dbReference type="ARBA" id="ARBA00022679"/>
    </source>
</evidence>
<dbReference type="KEGG" id="spav:Spa2297_32455"/>
<keyword evidence="3" id="KW-0614">Plasmid</keyword>
<organism evidence="3 4">
    <name type="scientific">Streptomyces parvulus</name>
    <dbReference type="NCBI Taxonomy" id="146923"/>
    <lineage>
        <taxon>Bacteria</taxon>
        <taxon>Bacillati</taxon>
        <taxon>Actinomycetota</taxon>
        <taxon>Actinomycetes</taxon>
        <taxon>Kitasatosporales</taxon>
        <taxon>Streptomycetaceae</taxon>
        <taxon>Streptomyces</taxon>
    </lineage>
</organism>
<dbReference type="Proteomes" id="UP000078468">
    <property type="component" value="Plasmid pspa1"/>
</dbReference>
<dbReference type="Gene3D" id="3.90.470.20">
    <property type="entry name" value="4'-phosphopantetheinyl transferase domain"/>
    <property type="match status" value="1"/>
</dbReference>
<evidence type="ECO:0000313" key="3">
    <source>
        <dbReference type="EMBL" id="ANJ11838.1"/>
    </source>
</evidence>